<dbReference type="PATRIC" id="fig|1420583.3.peg.1059"/>
<evidence type="ECO:0000313" key="2">
    <source>
        <dbReference type="EMBL" id="KMS58735.1"/>
    </source>
</evidence>
<dbReference type="STRING" id="1420583.V473_05265"/>
<protein>
    <submittedName>
        <fullName evidence="2">Uncharacterized protein</fullName>
    </submittedName>
</protein>
<sequence length="61" mass="6423">MRWKQEAAMLAGEAIGAGALGAVRVATPGPWDWGVRPGQGARVAAREGAMRPDQHEGSKVR</sequence>
<dbReference type="AlphaFoldDB" id="A0A0J8AX28"/>
<organism evidence="2 3">
    <name type="scientific">Sphingobium cupriresistens LL01</name>
    <dbReference type="NCBI Taxonomy" id="1420583"/>
    <lineage>
        <taxon>Bacteria</taxon>
        <taxon>Pseudomonadati</taxon>
        <taxon>Pseudomonadota</taxon>
        <taxon>Alphaproteobacteria</taxon>
        <taxon>Sphingomonadales</taxon>
        <taxon>Sphingomonadaceae</taxon>
        <taxon>Sphingobium</taxon>
    </lineage>
</organism>
<comment type="caution">
    <text evidence="2">The sequence shown here is derived from an EMBL/GenBank/DDBJ whole genome shotgun (WGS) entry which is preliminary data.</text>
</comment>
<keyword evidence="3" id="KW-1185">Reference proteome</keyword>
<evidence type="ECO:0000256" key="1">
    <source>
        <dbReference type="SAM" id="MobiDB-lite"/>
    </source>
</evidence>
<reference evidence="2 3" key="1">
    <citation type="journal article" date="2015" name="G3 (Bethesda)">
        <title>Insights into Ongoing Evolution of the Hexachlorocyclohexane Catabolic Pathway from Comparative Genomics of Ten Sphingomonadaceae Strains.</title>
        <authorList>
            <person name="Pearce S.L."/>
            <person name="Oakeshott J.G."/>
            <person name="Pandey G."/>
        </authorList>
    </citation>
    <scope>NUCLEOTIDE SEQUENCE [LARGE SCALE GENOMIC DNA]</scope>
    <source>
        <strain evidence="2 3">LL01</strain>
    </source>
</reference>
<name>A0A0J8AX28_9SPHN</name>
<evidence type="ECO:0000313" key="3">
    <source>
        <dbReference type="Proteomes" id="UP000052232"/>
    </source>
</evidence>
<feature type="compositionally biased region" description="Basic and acidic residues" evidence="1">
    <location>
        <begin position="44"/>
        <end position="61"/>
    </location>
</feature>
<feature type="region of interest" description="Disordered" evidence="1">
    <location>
        <begin position="34"/>
        <end position="61"/>
    </location>
</feature>
<dbReference type="Proteomes" id="UP000052232">
    <property type="component" value="Unassembled WGS sequence"/>
</dbReference>
<gene>
    <name evidence="2" type="ORF">V473_05265</name>
</gene>
<accession>A0A0J8AX28</accession>
<proteinExistence type="predicted"/>
<dbReference type="EMBL" id="JACT01000001">
    <property type="protein sequence ID" value="KMS58735.1"/>
    <property type="molecule type" value="Genomic_DNA"/>
</dbReference>